<keyword evidence="3" id="KW-1185">Reference proteome</keyword>
<dbReference type="AlphaFoldDB" id="A0AAX0WQ68"/>
<dbReference type="GeneID" id="98064624"/>
<sequence length="143" mass="16310">MKIFGVYIVSNNNEVILSVNNEADSISSFFPIKKDDPFITSATLKCASKNPKYFPYKHEKKFYYGVNDGTGNAYFLVSDVKDDELVKTLLGQIKEIDLTMETQQNKLVAIKNKISMYANESTASLPAHVIFRDLKNRFNNLWP</sequence>
<dbReference type="Proteomes" id="UP000192511">
    <property type="component" value="Unassembled WGS sequence"/>
</dbReference>
<protein>
    <submittedName>
        <fullName evidence="2">Uncharacterized protein</fullName>
    </submittedName>
</protein>
<organism evidence="2 3">
    <name type="scientific">Legionella anisa</name>
    <dbReference type="NCBI Taxonomy" id="28082"/>
    <lineage>
        <taxon>Bacteria</taxon>
        <taxon>Pseudomonadati</taxon>
        <taxon>Pseudomonadota</taxon>
        <taxon>Gammaproteobacteria</taxon>
        <taxon>Legionellales</taxon>
        <taxon>Legionellaceae</taxon>
        <taxon>Legionella</taxon>
    </lineage>
</organism>
<comment type="caution">
    <text evidence="2">The sequence shown here is derived from an EMBL/GenBank/DDBJ whole genome shotgun (WGS) entry which is preliminary data.</text>
</comment>
<reference evidence="2" key="1">
    <citation type="submission" date="2017-12" db="EMBL/GenBank/DDBJ databases">
        <title>FDA dAtabase for Regulatory Grade micrObial Sequences (FDA-ARGOS): Supporting development and validation of Infectious Disease Dx tests.</title>
        <authorList>
            <person name="Kerrigan L."/>
            <person name="Tallon L.J."/>
            <person name="Sadzewicz L."/>
            <person name="Sengamalay N."/>
            <person name="Ott S."/>
            <person name="Godinez A."/>
            <person name="Nagaraj S."/>
            <person name="Vavikolanu K."/>
            <person name="Vyas G."/>
            <person name="Nadendla S."/>
            <person name="Aluvathingal J."/>
            <person name="Sichtig H."/>
        </authorList>
    </citation>
    <scope>NUCLEOTIDE SEQUENCE [LARGE SCALE GENOMIC DNA]</scope>
    <source>
        <strain evidence="2">FDAARGOS_200</strain>
    </source>
</reference>
<evidence type="ECO:0000313" key="3">
    <source>
        <dbReference type="Proteomes" id="UP000192511"/>
    </source>
</evidence>
<accession>A0AAX0WQ68</accession>
<evidence type="ECO:0000313" key="2">
    <source>
        <dbReference type="EMBL" id="PNL60255.1"/>
    </source>
</evidence>
<name>A0AAX0WQ68_9GAMM</name>
<keyword evidence="1" id="KW-0175">Coiled coil</keyword>
<dbReference type="RefSeq" id="WP_019233999.1">
    <property type="nucleotide sequence ID" value="NZ_CAAAHR010000005.1"/>
</dbReference>
<dbReference type="EMBL" id="NBTX02000004">
    <property type="protein sequence ID" value="PNL60255.1"/>
    <property type="molecule type" value="Genomic_DNA"/>
</dbReference>
<evidence type="ECO:0000256" key="1">
    <source>
        <dbReference type="SAM" id="Coils"/>
    </source>
</evidence>
<proteinExistence type="predicted"/>
<gene>
    <name evidence="2" type="ORF">A6J39_002975</name>
</gene>
<feature type="coiled-coil region" evidence="1">
    <location>
        <begin position="93"/>
        <end position="120"/>
    </location>
</feature>